<evidence type="ECO:0000313" key="2">
    <source>
        <dbReference type="Proteomes" id="UP000004995"/>
    </source>
</evidence>
<accession>K4ALC4</accession>
<dbReference type="HOGENOM" id="CLU_2853990_0_0_1"/>
<dbReference type="Gramene" id="KQK86722">
    <property type="protein sequence ID" value="KQK86722"/>
    <property type="gene ID" value="SETIT_039704mg"/>
</dbReference>
<dbReference type="OMA" id="NIRKQAC"/>
<sequence>MKNITRKQQRSMAAYLVVTAWNIWKKRNRRIFEQKALTPPQILQMIQDDIKLRQGACGYPMLGLG</sequence>
<reference evidence="2" key="1">
    <citation type="journal article" date="2012" name="Nat. Biotechnol.">
        <title>Reference genome sequence of the model plant Setaria.</title>
        <authorList>
            <person name="Bennetzen J.L."/>
            <person name="Schmutz J."/>
            <person name="Wang H."/>
            <person name="Percifield R."/>
            <person name="Hawkins J."/>
            <person name="Pontaroli A.C."/>
            <person name="Estep M."/>
            <person name="Feng L."/>
            <person name="Vaughn J.N."/>
            <person name="Grimwood J."/>
            <person name="Jenkins J."/>
            <person name="Barry K."/>
            <person name="Lindquist E."/>
            <person name="Hellsten U."/>
            <person name="Deshpande S."/>
            <person name="Wang X."/>
            <person name="Wu X."/>
            <person name="Mitros T."/>
            <person name="Triplett J."/>
            <person name="Yang X."/>
            <person name="Ye C.Y."/>
            <person name="Mauro-Herrera M."/>
            <person name="Wang L."/>
            <person name="Li P."/>
            <person name="Sharma M."/>
            <person name="Sharma R."/>
            <person name="Ronald P.C."/>
            <person name="Panaud O."/>
            <person name="Kellogg E.A."/>
            <person name="Brutnell T.P."/>
            <person name="Doust A.N."/>
            <person name="Tuskan G.A."/>
            <person name="Rokhsar D."/>
            <person name="Devos K.M."/>
        </authorList>
    </citation>
    <scope>NUCLEOTIDE SEQUENCE [LARGE SCALE GENOMIC DNA]</scope>
    <source>
        <strain evidence="2">cv. Yugu1</strain>
    </source>
</reference>
<dbReference type="AlphaFoldDB" id="K4ALC4"/>
<dbReference type="InParanoid" id="K4ALC4"/>
<organism evidence="1 2">
    <name type="scientific">Setaria italica</name>
    <name type="common">Foxtail millet</name>
    <name type="synonym">Panicum italicum</name>
    <dbReference type="NCBI Taxonomy" id="4555"/>
    <lineage>
        <taxon>Eukaryota</taxon>
        <taxon>Viridiplantae</taxon>
        <taxon>Streptophyta</taxon>
        <taxon>Embryophyta</taxon>
        <taxon>Tracheophyta</taxon>
        <taxon>Spermatophyta</taxon>
        <taxon>Magnoliopsida</taxon>
        <taxon>Liliopsida</taxon>
        <taxon>Poales</taxon>
        <taxon>Poaceae</taxon>
        <taxon>PACMAD clade</taxon>
        <taxon>Panicoideae</taxon>
        <taxon>Panicodae</taxon>
        <taxon>Paniceae</taxon>
        <taxon>Cenchrinae</taxon>
        <taxon>Setaria</taxon>
    </lineage>
</organism>
<keyword evidence="2" id="KW-1185">Reference proteome</keyword>
<dbReference type="EnsemblPlants" id="KQK86722">
    <property type="protein sequence ID" value="KQK86722"/>
    <property type="gene ID" value="SETIT_039704mg"/>
</dbReference>
<proteinExistence type="predicted"/>
<dbReference type="Proteomes" id="UP000004995">
    <property type="component" value="Unassembled WGS sequence"/>
</dbReference>
<dbReference type="EMBL" id="AGNK02005327">
    <property type="status" value="NOT_ANNOTATED_CDS"/>
    <property type="molecule type" value="Genomic_DNA"/>
</dbReference>
<reference evidence="1" key="2">
    <citation type="submission" date="2018-08" db="UniProtKB">
        <authorList>
            <consortium name="EnsemblPlants"/>
        </authorList>
    </citation>
    <scope>IDENTIFICATION</scope>
    <source>
        <strain evidence="1">Yugu1</strain>
    </source>
</reference>
<protein>
    <submittedName>
        <fullName evidence="1">Uncharacterized protein</fullName>
    </submittedName>
</protein>
<name>K4ALC4_SETIT</name>
<evidence type="ECO:0000313" key="1">
    <source>
        <dbReference type="EnsemblPlants" id="KQK86722"/>
    </source>
</evidence>